<gene>
    <name evidence="1" type="ORF">NDU88_003203</name>
</gene>
<sequence length="112" mass="12937">MPSRSSERSISHSVLPPDSARCFRCAPVAERLPVLADGSLLRLTASITRRWQNAYRSSWTAAFFVLQPLAFRVHGRQRVWWTPPSPLSAFRKLEPRLEEEPRPPVWERFAPI</sequence>
<comment type="caution">
    <text evidence="1">The sequence shown here is derived from an EMBL/GenBank/DDBJ whole genome shotgun (WGS) entry which is preliminary data.</text>
</comment>
<reference evidence="1" key="1">
    <citation type="journal article" date="2022" name="bioRxiv">
        <title>Sequencing and chromosome-scale assembly of the giantPleurodeles waltlgenome.</title>
        <authorList>
            <person name="Brown T."/>
            <person name="Elewa A."/>
            <person name="Iarovenko S."/>
            <person name="Subramanian E."/>
            <person name="Araus A.J."/>
            <person name="Petzold A."/>
            <person name="Susuki M."/>
            <person name="Suzuki K.-i.T."/>
            <person name="Hayashi T."/>
            <person name="Toyoda A."/>
            <person name="Oliveira C."/>
            <person name="Osipova E."/>
            <person name="Leigh N.D."/>
            <person name="Simon A."/>
            <person name="Yun M.H."/>
        </authorList>
    </citation>
    <scope>NUCLEOTIDE SEQUENCE</scope>
    <source>
        <strain evidence="1">20211129_DDA</strain>
        <tissue evidence="1">Liver</tissue>
    </source>
</reference>
<accession>A0AAV7L173</accession>
<keyword evidence="2" id="KW-1185">Reference proteome</keyword>
<evidence type="ECO:0000313" key="2">
    <source>
        <dbReference type="Proteomes" id="UP001066276"/>
    </source>
</evidence>
<organism evidence="1 2">
    <name type="scientific">Pleurodeles waltl</name>
    <name type="common">Iberian ribbed newt</name>
    <dbReference type="NCBI Taxonomy" id="8319"/>
    <lineage>
        <taxon>Eukaryota</taxon>
        <taxon>Metazoa</taxon>
        <taxon>Chordata</taxon>
        <taxon>Craniata</taxon>
        <taxon>Vertebrata</taxon>
        <taxon>Euteleostomi</taxon>
        <taxon>Amphibia</taxon>
        <taxon>Batrachia</taxon>
        <taxon>Caudata</taxon>
        <taxon>Salamandroidea</taxon>
        <taxon>Salamandridae</taxon>
        <taxon>Pleurodelinae</taxon>
        <taxon>Pleurodeles</taxon>
    </lineage>
</organism>
<dbReference type="EMBL" id="JANPWB010000016">
    <property type="protein sequence ID" value="KAJ1083043.1"/>
    <property type="molecule type" value="Genomic_DNA"/>
</dbReference>
<protein>
    <submittedName>
        <fullName evidence="1">Uncharacterized protein</fullName>
    </submittedName>
</protein>
<proteinExistence type="predicted"/>
<evidence type="ECO:0000313" key="1">
    <source>
        <dbReference type="EMBL" id="KAJ1083043.1"/>
    </source>
</evidence>
<dbReference type="Proteomes" id="UP001066276">
    <property type="component" value="Chromosome 12"/>
</dbReference>
<dbReference type="AlphaFoldDB" id="A0AAV7L173"/>
<name>A0AAV7L173_PLEWA</name>